<dbReference type="GO" id="GO:0016491">
    <property type="term" value="F:oxidoreductase activity"/>
    <property type="evidence" value="ECO:0007669"/>
    <property type="project" value="UniProtKB-KW"/>
</dbReference>
<dbReference type="InterPro" id="IPR036812">
    <property type="entry name" value="NAD(P)_OxRdtase_dom_sf"/>
</dbReference>
<evidence type="ECO:0000256" key="1">
    <source>
        <dbReference type="ARBA" id="ARBA00023002"/>
    </source>
</evidence>
<dbReference type="Gene3D" id="3.20.20.100">
    <property type="entry name" value="NADP-dependent oxidoreductase domain"/>
    <property type="match status" value="1"/>
</dbReference>
<dbReference type="InterPro" id="IPR023210">
    <property type="entry name" value="NADP_OxRdtase_dom"/>
</dbReference>
<dbReference type="Pfam" id="PF00248">
    <property type="entry name" value="Aldo_ket_red"/>
    <property type="match status" value="1"/>
</dbReference>
<evidence type="ECO:0000313" key="3">
    <source>
        <dbReference type="EMBL" id="KKN76692.1"/>
    </source>
</evidence>
<name>A0A0F9TP02_9ZZZZ</name>
<dbReference type="CDD" id="cd19082">
    <property type="entry name" value="AKR_AKR10A1_2"/>
    <property type="match status" value="1"/>
</dbReference>
<reference evidence="3" key="1">
    <citation type="journal article" date="2015" name="Nature">
        <title>Complex archaea that bridge the gap between prokaryotes and eukaryotes.</title>
        <authorList>
            <person name="Spang A."/>
            <person name="Saw J.H."/>
            <person name="Jorgensen S.L."/>
            <person name="Zaremba-Niedzwiedzka K."/>
            <person name="Martijn J."/>
            <person name="Lind A.E."/>
            <person name="van Eijk R."/>
            <person name="Schleper C."/>
            <person name="Guy L."/>
            <person name="Ettema T.J."/>
        </authorList>
    </citation>
    <scope>NUCLEOTIDE SEQUENCE</scope>
</reference>
<organism evidence="3">
    <name type="scientific">marine sediment metagenome</name>
    <dbReference type="NCBI Taxonomy" id="412755"/>
    <lineage>
        <taxon>unclassified sequences</taxon>
        <taxon>metagenomes</taxon>
        <taxon>ecological metagenomes</taxon>
    </lineage>
</organism>
<accession>A0A0F9TP02</accession>
<dbReference type="PANTHER" id="PTHR43364:SF4">
    <property type="entry name" value="NAD(P)-LINKED OXIDOREDUCTASE SUPERFAMILY PROTEIN"/>
    <property type="match status" value="1"/>
</dbReference>
<dbReference type="InterPro" id="IPR050523">
    <property type="entry name" value="AKR_Detox_Biosynth"/>
</dbReference>
<dbReference type="SUPFAM" id="SSF51430">
    <property type="entry name" value="NAD(P)-linked oxidoreductase"/>
    <property type="match status" value="1"/>
</dbReference>
<comment type="caution">
    <text evidence="3">The sequence shown here is derived from an EMBL/GenBank/DDBJ whole genome shotgun (WGS) entry which is preliminary data.</text>
</comment>
<dbReference type="PANTHER" id="PTHR43364">
    <property type="entry name" value="NADH-SPECIFIC METHYLGLYOXAL REDUCTASE-RELATED"/>
    <property type="match status" value="1"/>
</dbReference>
<proteinExistence type="predicted"/>
<dbReference type="GO" id="GO:0005829">
    <property type="term" value="C:cytosol"/>
    <property type="evidence" value="ECO:0007669"/>
    <property type="project" value="TreeGrafter"/>
</dbReference>
<gene>
    <name evidence="3" type="ORF">LCGC14_0367830</name>
</gene>
<protein>
    <recommendedName>
        <fullName evidence="2">NADP-dependent oxidoreductase domain-containing protein</fullName>
    </recommendedName>
</protein>
<evidence type="ECO:0000259" key="2">
    <source>
        <dbReference type="Pfam" id="PF00248"/>
    </source>
</evidence>
<keyword evidence="1" id="KW-0560">Oxidoreductase</keyword>
<dbReference type="AlphaFoldDB" id="A0A0F9TP02"/>
<sequence length="323" mass="35843">MKYGQIVGVDKKVSKLCQGTIMLDPDKLDHSLELMDTAFEADITCYDCAVIYSDGNQGTFGKWVNGRGIRDKVVLFSKCAHPMGPDDHITPKMINEEIAHSLDILGFDSIDIMAMHRDDVTVPVSELVDVFNEHIAAGRVNAFGGSNWTHQRVAEANEYAKANGKVPMAVSSPHFSLGEMVDPMWWGCIGISGPSAEAAEARKWYTENDVALFPWSSLGRGFFSGRVTRENAEQMKEDMDECMSRSMYSEDNFRRLDRAFELAGAKNVPVATLAVAYVLAQPMNMFPFTGGTAVNEIRENARVFEVELSDAEIAYLELRSDTI</sequence>
<feature type="domain" description="NADP-dependent oxidoreductase" evidence="2">
    <location>
        <begin position="16"/>
        <end position="317"/>
    </location>
</feature>
<dbReference type="EMBL" id="LAZR01000291">
    <property type="protein sequence ID" value="KKN76692.1"/>
    <property type="molecule type" value="Genomic_DNA"/>
</dbReference>